<sequence length="67" mass="7577">MSSGPFSFVPVPLTPELADHYRRMLRVHADDPVTGTCPVCRRSRCEDFHFARTQLVCAGERLDLDLS</sequence>
<comment type="caution">
    <text evidence="1">The sequence shown here is derived from an EMBL/GenBank/DDBJ whole genome shotgun (WGS) entry which is preliminary data.</text>
</comment>
<dbReference type="EMBL" id="BAAALT010000039">
    <property type="protein sequence ID" value="GAA1795069.1"/>
    <property type="molecule type" value="Genomic_DNA"/>
</dbReference>
<dbReference type="Proteomes" id="UP001500218">
    <property type="component" value="Unassembled WGS sequence"/>
</dbReference>
<protein>
    <submittedName>
        <fullName evidence="1">Uncharacterized protein</fullName>
    </submittedName>
</protein>
<proteinExistence type="predicted"/>
<evidence type="ECO:0000313" key="2">
    <source>
        <dbReference type="Proteomes" id="UP001500218"/>
    </source>
</evidence>
<gene>
    <name evidence="1" type="ORF">GCM10009682_15980</name>
</gene>
<organism evidence="1 2">
    <name type="scientific">Luedemannella flava</name>
    <dbReference type="NCBI Taxonomy" id="349316"/>
    <lineage>
        <taxon>Bacteria</taxon>
        <taxon>Bacillati</taxon>
        <taxon>Actinomycetota</taxon>
        <taxon>Actinomycetes</taxon>
        <taxon>Micromonosporales</taxon>
        <taxon>Micromonosporaceae</taxon>
        <taxon>Luedemannella</taxon>
    </lineage>
</organism>
<accession>A0ABP4XZP5</accession>
<evidence type="ECO:0000313" key="1">
    <source>
        <dbReference type="EMBL" id="GAA1795069.1"/>
    </source>
</evidence>
<keyword evidence="2" id="KW-1185">Reference proteome</keyword>
<reference evidence="2" key="1">
    <citation type="journal article" date="2019" name="Int. J. Syst. Evol. Microbiol.">
        <title>The Global Catalogue of Microorganisms (GCM) 10K type strain sequencing project: providing services to taxonomists for standard genome sequencing and annotation.</title>
        <authorList>
            <consortium name="The Broad Institute Genomics Platform"/>
            <consortium name="The Broad Institute Genome Sequencing Center for Infectious Disease"/>
            <person name="Wu L."/>
            <person name="Ma J."/>
        </authorList>
    </citation>
    <scope>NUCLEOTIDE SEQUENCE [LARGE SCALE GENOMIC DNA]</scope>
    <source>
        <strain evidence="2">JCM 13250</strain>
    </source>
</reference>
<name>A0ABP4XZP5_9ACTN</name>